<evidence type="ECO:0000313" key="4">
    <source>
        <dbReference type="EMBL" id="MFB9376946.1"/>
    </source>
</evidence>
<organism evidence="4 5">
    <name type="scientific">Kineococcus gynurae</name>
    <dbReference type="NCBI Taxonomy" id="452979"/>
    <lineage>
        <taxon>Bacteria</taxon>
        <taxon>Bacillati</taxon>
        <taxon>Actinomycetota</taxon>
        <taxon>Actinomycetes</taxon>
        <taxon>Kineosporiales</taxon>
        <taxon>Kineosporiaceae</taxon>
        <taxon>Kineococcus</taxon>
    </lineage>
</organism>
<dbReference type="InterPro" id="IPR001206">
    <property type="entry name" value="Diacylglycerol_kinase_cat_dom"/>
</dbReference>
<dbReference type="PANTHER" id="PTHR12358:SF54">
    <property type="entry name" value="SPHINGOSINE KINASE RELATED PROTEIN"/>
    <property type="match status" value="1"/>
</dbReference>
<protein>
    <submittedName>
        <fullName evidence="4">Diacylglycerol/lipid kinase family protein</fullName>
        <ecNumber evidence="4">2.7.1.-</ecNumber>
    </submittedName>
</protein>
<comment type="caution">
    <text evidence="4">The sequence shown here is derived from an EMBL/GenBank/DDBJ whole genome shotgun (WGS) entry which is preliminary data.</text>
</comment>
<dbReference type="EC" id="2.7.1.-" evidence="4"/>
<evidence type="ECO:0000256" key="1">
    <source>
        <dbReference type="ARBA" id="ARBA00001946"/>
    </source>
</evidence>
<keyword evidence="4" id="KW-0418">Kinase</keyword>
<comment type="cofactor">
    <cofactor evidence="1">
        <name>Mg(2+)</name>
        <dbReference type="ChEBI" id="CHEBI:18420"/>
    </cofactor>
</comment>
<evidence type="ECO:0000313" key="5">
    <source>
        <dbReference type="Proteomes" id="UP001589748"/>
    </source>
</evidence>
<accession>A0ABV5LSD1</accession>
<dbReference type="Gene3D" id="2.60.200.40">
    <property type="match status" value="1"/>
</dbReference>
<feature type="domain" description="DAGKc" evidence="3">
    <location>
        <begin position="1"/>
        <end position="139"/>
    </location>
</feature>
<dbReference type="Gene3D" id="3.40.50.10330">
    <property type="entry name" value="Probable inorganic polyphosphate/atp-NAD kinase, domain 1"/>
    <property type="match status" value="1"/>
</dbReference>
<reference evidence="4 5" key="1">
    <citation type="submission" date="2024-09" db="EMBL/GenBank/DDBJ databases">
        <authorList>
            <person name="Sun Q."/>
            <person name="Mori K."/>
        </authorList>
    </citation>
    <scope>NUCLEOTIDE SEQUENCE [LARGE SCALE GENOMIC DNA]</scope>
    <source>
        <strain evidence="4 5">TISTR 1856</strain>
    </source>
</reference>
<evidence type="ECO:0000256" key="2">
    <source>
        <dbReference type="ARBA" id="ARBA00005983"/>
    </source>
</evidence>
<gene>
    <name evidence="4" type="ORF">ACFFVI_08185</name>
</gene>
<keyword evidence="5" id="KW-1185">Reference proteome</keyword>
<dbReference type="Proteomes" id="UP001589748">
    <property type="component" value="Unassembled WGS sequence"/>
</dbReference>
<keyword evidence="4" id="KW-0808">Transferase</keyword>
<dbReference type="InterPro" id="IPR016064">
    <property type="entry name" value="NAD/diacylglycerol_kinase_sf"/>
</dbReference>
<evidence type="ECO:0000259" key="3">
    <source>
        <dbReference type="PROSITE" id="PS50146"/>
    </source>
</evidence>
<dbReference type="InterPro" id="IPR017438">
    <property type="entry name" value="ATP-NAD_kinase_N"/>
</dbReference>
<dbReference type="Pfam" id="PF00781">
    <property type="entry name" value="DAGK_cat"/>
    <property type="match status" value="1"/>
</dbReference>
<proteinExistence type="inferred from homology"/>
<dbReference type="SUPFAM" id="SSF111331">
    <property type="entry name" value="NAD kinase/diacylglycerol kinase-like"/>
    <property type="match status" value="1"/>
</dbReference>
<name>A0ABV5LSD1_9ACTN</name>
<dbReference type="PANTHER" id="PTHR12358">
    <property type="entry name" value="SPHINGOSINE KINASE"/>
    <property type="match status" value="1"/>
</dbReference>
<dbReference type="GO" id="GO:0016301">
    <property type="term" value="F:kinase activity"/>
    <property type="evidence" value="ECO:0007669"/>
    <property type="project" value="UniProtKB-KW"/>
</dbReference>
<comment type="similarity">
    <text evidence="2">Belongs to the diacylglycerol/lipid kinase family.</text>
</comment>
<dbReference type="PROSITE" id="PS50146">
    <property type="entry name" value="DAGK"/>
    <property type="match status" value="1"/>
</dbReference>
<dbReference type="InterPro" id="IPR050187">
    <property type="entry name" value="Lipid_Phosphate_FormReg"/>
</dbReference>
<dbReference type="EMBL" id="JBHMDM010000004">
    <property type="protein sequence ID" value="MFB9376946.1"/>
    <property type="molecule type" value="Genomic_DNA"/>
</dbReference>
<sequence>MELRKVVIVCNPNSTGDGPDNARELERTLAEQAPGLPVQIQGTEYAGHAEEIARQAVSGSDGVLVVSASGDGGYHEVVNGVVSAGRDGHGLGAAAVLASGNANDHAGATQHRPLVHAILEAHAQGMSQRMDLLELQADALPSRVAHSYIGLGISPVAAKALNEHDLDAVRETFLVVRAFWRYRPMTISHHTATGEEKISVDSLIFANINRMAKYAEFSDESSVEDGRYETLMIPHRSKLRLLADVTRILRKEHPVISRSEPYAFRTLQPMPLQLDGEIFAVPGDAEVTVRCLPSTLRTVR</sequence>
<dbReference type="RefSeq" id="WP_380135464.1">
    <property type="nucleotide sequence ID" value="NZ_JBHLUI010000003.1"/>
</dbReference>